<evidence type="ECO:0000259" key="2">
    <source>
        <dbReference type="PROSITE" id="PS00028"/>
    </source>
</evidence>
<accession>A0A3M7G707</accession>
<protein>
    <recommendedName>
        <fullName evidence="2">C2H2-type domain-containing protein</fullName>
    </recommendedName>
</protein>
<evidence type="ECO:0000313" key="3">
    <source>
        <dbReference type="EMBL" id="RMY96414.1"/>
    </source>
</evidence>
<feature type="compositionally biased region" description="Low complexity" evidence="1">
    <location>
        <begin position="40"/>
        <end position="58"/>
    </location>
</feature>
<feature type="compositionally biased region" description="Low complexity" evidence="1">
    <location>
        <begin position="240"/>
        <end position="255"/>
    </location>
</feature>
<evidence type="ECO:0000256" key="1">
    <source>
        <dbReference type="SAM" id="MobiDB-lite"/>
    </source>
</evidence>
<dbReference type="PROSITE" id="PS00028">
    <property type="entry name" value="ZINC_FINGER_C2H2_1"/>
    <property type="match status" value="1"/>
</dbReference>
<dbReference type="PANTHER" id="PTHR21354:SF0">
    <property type="entry name" value="ZINC FINGER PROTEIN 511"/>
    <property type="match status" value="1"/>
</dbReference>
<sequence>MGKLLARLQGPRNLKTGVCRYGVSHTATWDMAKRLREDSVSSSEDAAPAAALSRSPSVEATSHPQKYASLEPTDRPVSIMQCHLPPHKALSFHGYDEYETHYQQAHTNRCTDCKGNFPSTHLLELHITENHDPIIAARREKGDRTFGCFVESCDKVCSDWKKRRSHLIDKHGFPRNYDFFVVNSGIEGRRSMLRPGVDAQGHRKSSRDRSRRDSSGTEKTESTEATSVSDPDGKLIESRTSNATKSPSPSAAPTSDQQGDTSSLDVLTQSMSSLKMVPRSITFGKRSRAGLAKS</sequence>
<dbReference type="InterPro" id="IPR013087">
    <property type="entry name" value="Znf_C2H2_type"/>
</dbReference>
<feature type="domain" description="C2H2-type" evidence="2">
    <location>
        <begin position="110"/>
        <end position="131"/>
    </location>
</feature>
<feature type="compositionally biased region" description="Polar residues" evidence="1">
    <location>
        <begin position="256"/>
        <end position="273"/>
    </location>
</feature>
<feature type="region of interest" description="Disordered" evidence="1">
    <location>
        <begin position="191"/>
        <end position="294"/>
    </location>
</feature>
<dbReference type="InterPro" id="IPR039258">
    <property type="entry name" value="ZNF511"/>
</dbReference>
<dbReference type="SMART" id="SM00355">
    <property type="entry name" value="ZnF_C2H2"/>
    <property type="match status" value="2"/>
</dbReference>
<dbReference type="PANTHER" id="PTHR21354">
    <property type="entry name" value="ZINC FINGER PROTEIN 511"/>
    <property type="match status" value="1"/>
</dbReference>
<gene>
    <name evidence="3" type="ORF">D0864_05158</name>
</gene>
<evidence type="ECO:0000313" key="4">
    <source>
        <dbReference type="Proteomes" id="UP000269539"/>
    </source>
</evidence>
<feature type="compositionally biased region" description="Basic and acidic residues" evidence="1">
    <location>
        <begin position="207"/>
        <end position="222"/>
    </location>
</feature>
<name>A0A3M7G707_HORWE</name>
<comment type="caution">
    <text evidence="3">The sequence shown here is derived from an EMBL/GenBank/DDBJ whole genome shotgun (WGS) entry which is preliminary data.</text>
</comment>
<dbReference type="VEuPathDB" id="FungiDB:BTJ68_08147"/>
<dbReference type="EMBL" id="QWIO01000469">
    <property type="protein sequence ID" value="RMY96414.1"/>
    <property type="molecule type" value="Genomic_DNA"/>
</dbReference>
<organism evidence="3 4">
    <name type="scientific">Hortaea werneckii</name>
    <name type="common">Black yeast</name>
    <name type="synonym">Cladosporium werneckii</name>
    <dbReference type="NCBI Taxonomy" id="91943"/>
    <lineage>
        <taxon>Eukaryota</taxon>
        <taxon>Fungi</taxon>
        <taxon>Dikarya</taxon>
        <taxon>Ascomycota</taxon>
        <taxon>Pezizomycotina</taxon>
        <taxon>Dothideomycetes</taxon>
        <taxon>Dothideomycetidae</taxon>
        <taxon>Mycosphaerellales</taxon>
        <taxon>Teratosphaeriaceae</taxon>
        <taxon>Hortaea</taxon>
    </lineage>
</organism>
<dbReference type="Proteomes" id="UP000269539">
    <property type="component" value="Unassembled WGS sequence"/>
</dbReference>
<dbReference type="AlphaFoldDB" id="A0A3M7G707"/>
<proteinExistence type="predicted"/>
<feature type="region of interest" description="Disordered" evidence="1">
    <location>
        <begin position="40"/>
        <end position="69"/>
    </location>
</feature>
<reference evidence="3 4" key="1">
    <citation type="journal article" date="2018" name="BMC Genomics">
        <title>Genomic evidence for intraspecific hybridization in a clonal and extremely halotolerant yeast.</title>
        <authorList>
            <person name="Gostincar C."/>
            <person name="Stajich J.E."/>
            <person name="Zupancic J."/>
            <person name="Zalar P."/>
            <person name="Gunde-Cimerman N."/>
        </authorList>
    </citation>
    <scope>NUCLEOTIDE SEQUENCE [LARGE SCALE GENOMIC DNA]</scope>
    <source>
        <strain evidence="3 4">EXF-10513</strain>
    </source>
</reference>